<feature type="compositionally biased region" description="Basic and acidic residues" evidence="1">
    <location>
        <begin position="235"/>
        <end position="248"/>
    </location>
</feature>
<sequence>VHRATDRQRPHLRRGDGDRDRALSLPDQVLRRHGAVGGDARPARYPPRSRADDRGRRDRQIPDPARTAPDSADRATAHGQRAFRHGSGRGGADRADSNDGDDPTGRRLARYLRRGRSGGRDRGLAGRVPRARLPPGAHGGRLRPHGRSDLRHEPSRSGRLRRRFPLPADRAGIAGRPEHAPRGAVADGSVPPEYRHQWRRAVRRGSGRQSANRRHGLPRDQSLHPLPDHHRRSGDRRDRQGAAADLRRFPSGQTRRPLRPEPHPRDDRHDPRRRPGRGAGGEGAGEV</sequence>
<feature type="non-terminal residue" evidence="2">
    <location>
        <position position="1"/>
    </location>
</feature>
<evidence type="ECO:0000256" key="1">
    <source>
        <dbReference type="SAM" id="MobiDB-lite"/>
    </source>
</evidence>
<feature type="compositionally biased region" description="Gly residues" evidence="1">
    <location>
        <begin position="277"/>
        <end position="287"/>
    </location>
</feature>
<evidence type="ECO:0000313" key="2">
    <source>
        <dbReference type="EMBL" id="CAA9569056.1"/>
    </source>
</evidence>
<feature type="compositionally biased region" description="Basic and acidic residues" evidence="1">
    <location>
        <begin position="146"/>
        <end position="156"/>
    </location>
</feature>
<dbReference type="EMBL" id="CADCWN010000136">
    <property type="protein sequence ID" value="CAA9569056.1"/>
    <property type="molecule type" value="Genomic_DNA"/>
</dbReference>
<organism evidence="2">
    <name type="scientific">uncultured Thermomicrobiales bacterium</name>
    <dbReference type="NCBI Taxonomy" id="1645740"/>
    <lineage>
        <taxon>Bacteria</taxon>
        <taxon>Pseudomonadati</taxon>
        <taxon>Thermomicrobiota</taxon>
        <taxon>Thermomicrobia</taxon>
        <taxon>Thermomicrobiales</taxon>
        <taxon>environmental samples</taxon>
    </lineage>
</organism>
<gene>
    <name evidence="2" type="ORF">AVDCRST_MAG18-1760</name>
</gene>
<name>A0A6J4VAQ9_9BACT</name>
<feature type="compositionally biased region" description="Basic residues" evidence="1">
    <location>
        <begin position="197"/>
        <end position="216"/>
    </location>
</feature>
<feature type="compositionally biased region" description="Basic and acidic residues" evidence="1">
    <location>
        <begin position="217"/>
        <end position="228"/>
    </location>
</feature>
<dbReference type="AlphaFoldDB" id="A0A6J4VAQ9"/>
<feature type="non-terminal residue" evidence="2">
    <location>
        <position position="287"/>
    </location>
</feature>
<feature type="compositionally biased region" description="Basic residues" evidence="1">
    <location>
        <begin position="107"/>
        <end position="117"/>
    </location>
</feature>
<accession>A0A6J4VAQ9</accession>
<proteinExistence type="predicted"/>
<feature type="region of interest" description="Disordered" evidence="1">
    <location>
        <begin position="1"/>
        <end position="287"/>
    </location>
</feature>
<feature type="compositionally biased region" description="Basic and acidic residues" evidence="1">
    <location>
        <begin position="258"/>
        <end position="270"/>
    </location>
</feature>
<feature type="compositionally biased region" description="Basic and acidic residues" evidence="1">
    <location>
        <begin position="1"/>
        <end position="22"/>
    </location>
</feature>
<reference evidence="2" key="1">
    <citation type="submission" date="2020-02" db="EMBL/GenBank/DDBJ databases">
        <authorList>
            <person name="Meier V. D."/>
        </authorList>
    </citation>
    <scope>NUCLEOTIDE SEQUENCE</scope>
    <source>
        <strain evidence="2">AVDCRST_MAG18</strain>
    </source>
</reference>
<feature type="compositionally biased region" description="Basic and acidic residues" evidence="1">
    <location>
        <begin position="49"/>
        <end position="61"/>
    </location>
</feature>
<protein>
    <submittedName>
        <fullName evidence="2">Flavodoxin reductases (Ferredoxin-NADPH reductases) family 1</fullName>
    </submittedName>
</protein>